<proteinExistence type="predicted"/>
<reference evidence="1" key="1">
    <citation type="journal article" date="2023" name="G3 (Bethesda)">
        <title>Whole genome assemblies of Zophobas morio and Tenebrio molitor.</title>
        <authorList>
            <person name="Kaur S."/>
            <person name="Stinson S.A."/>
            <person name="diCenzo G.C."/>
        </authorList>
    </citation>
    <scope>NUCLEOTIDE SEQUENCE</scope>
    <source>
        <strain evidence="1">QUZm001</strain>
    </source>
</reference>
<sequence>MGENVYNYLVGTKHSEENGTQYLINHLDKPDGNKVTYAQDLLDDYGYGYMDYVDADGVKHENNKLKIISSDNDGLFGKLINQIGSLKYHGNYNLYTSVAVENDKTVSVYRINDMGTSDQIEEHIGMKSLTANGKYDNNQTYEDINTGKTVTGFTGCPLSGSETFLLTDNDFVQMLKNVTELYTLTRNVMDEKTFGEMASSEGIINNMPGYVKTIATMLKLNLDSKSAPSFMDFMFKVLSGSISYDGQIKNDSLSNNAKNKEIANEASDVSSLFENESFNTNGIDKLVAAISKISPKDNAYNGELNEEYREAVREALGVKREGNNFS</sequence>
<dbReference type="Proteomes" id="UP001168821">
    <property type="component" value="Unassembled WGS sequence"/>
</dbReference>
<comment type="caution">
    <text evidence="1">The sequence shown here is derived from an EMBL/GenBank/DDBJ whole genome shotgun (WGS) entry which is preliminary data.</text>
</comment>
<keyword evidence="2" id="KW-1185">Reference proteome</keyword>
<dbReference type="AlphaFoldDB" id="A0AA38LZK6"/>
<gene>
    <name evidence="1" type="ORF">Zmor_003891</name>
</gene>
<evidence type="ECO:0000313" key="1">
    <source>
        <dbReference type="EMBL" id="KAJ3628725.1"/>
    </source>
</evidence>
<protein>
    <submittedName>
        <fullName evidence="1">Uncharacterized protein</fullName>
    </submittedName>
</protein>
<dbReference type="EMBL" id="JALNTZ010001074">
    <property type="protein sequence ID" value="KAJ3628725.1"/>
    <property type="molecule type" value="Genomic_DNA"/>
</dbReference>
<organism evidence="1 2">
    <name type="scientific">Zophobas morio</name>
    <dbReference type="NCBI Taxonomy" id="2755281"/>
    <lineage>
        <taxon>Eukaryota</taxon>
        <taxon>Metazoa</taxon>
        <taxon>Ecdysozoa</taxon>
        <taxon>Arthropoda</taxon>
        <taxon>Hexapoda</taxon>
        <taxon>Insecta</taxon>
        <taxon>Pterygota</taxon>
        <taxon>Neoptera</taxon>
        <taxon>Endopterygota</taxon>
        <taxon>Coleoptera</taxon>
        <taxon>Polyphaga</taxon>
        <taxon>Cucujiformia</taxon>
        <taxon>Tenebrionidae</taxon>
        <taxon>Zophobas</taxon>
    </lineage>
</organism>
<accession>A0AA38LZK6</accession>
<name>A0AA38LZK6_9CUCU</name>
<evidence type="ECO:0000313" key="2">
    <source>
        <dbReference type="Proteomes" id="UP001168821"/>
    </source>
</evidence>